<dbReference type="Proteomes" id="UP000067711">
    <property type="component" value="Chromosome 1"/>
</dbReference>
<protein>
    <submittedName>
        <fullName evidence="1">Uncharacterized protein</fullName>
    </submittedName>
</protein>
<name>A0A1B4G3S3_9BURK</name>
<evidence type="ECO:0000313" key="2">
    <source>
        <dbReference type="Proteomes" id="UP000067711"/>
    </source>
</evidence>
<gene>
    <name evidence="1" type="ORF">WS71_25700</name>
</gene>
<reference evidence="1 2" key="1">
    <citation type="submission" date="2015-12" db="EMBL/GenBank/DDBJ databases">
        <title>Diversity of Burkholderia near neighbor genomes.</title>
        <authorList>
            <person name="Sahl J."/>
            <person name="Wagner D."/>
            <person name="Keim P."/>
        </authorList>
    </citation>
    <scope>NUCLEOTIDE SEQUENCE [LARGE SCALE GENOMIC DNA]</scope>
    <source>
        <strain evidence="1 2">BDU8</strain>
    </source>
</reference>
<dbReference type="AlphaFoldDB" id="A0A1B4G3S3"/>
<dbReference type="EMBL" id="CP013389">
    <property type="protein sequence ID" value="AOJ10576.1"/>
    <property type="molecule type" value="Genomic_DNA"/>
</dbReference>
<sequence length="102" mass="10873">MTSNLNALNPTVPPINQLMQLTALRIAAAIETLTEKGFVVIGIEFSNGSKPTIQVQNSAACAELVGNGEATYYRTGGSGAARYRTGQFKIGDVRVLWTEKGN</sequence>
<dbReference type="RefSeq" id="WP_066490699.1">
    <property type="nucleotide sequence ID" value="NZ_CP013389.1"/>
</dbReference>
<organism evidence="1 2">
    <name type="scientific">Burkholderia mayonis</name>
    <dbReference type="NCBI Taxonomy" id="1385591"/>
    <lineage>
        <taxon>Bacteria</taxon>
        <taxon>Pseudomonadati</taxon>
        <taxon>Pseudomonadota</taxon>
        <taxon>Betaproteobacteria</taxon>
        <taxon>Burkholderiales</taxon>
        <taxon>Burkholderiaceae</taxon>
        <taxon>Burkholderia</taxon>
        <taxon>pseudomallei group</taxon>
    </lineage>
</organism>
<accession>A0A1B4G3S3</accession>
<proteinExistence type="predicted"/>
<evidence type="ECO:0000313" key="1">
    <source>
        <dbReference type="EMBL" id="AOJ10576.1"/>
    </source>
</evidence>